<comment type="caution">
    <text evidence="1">The sequence shown here is derived from an EMBL/GenBank/DDBJ whole genome shotgun (WGS) entry which is preliminary data.</text>
</comment>
<dbReference type="AlphaFoldDB" id="A0A166J000"/>
<evidence type="ECO:0000313" key="2">
    <source>
        <dbReference type="Proteomes" id="UP000076555"/>
    </source>
</evidence>
<organism evidence="1 2">
    <name type="scientific">Nodularia spumigena CENA596</name>
    <dbReference type="NCBI Taxonomy" id="1819295"/>
    <lineage>
        <taxon>Bacteria</taxon>
        <taxon>Bacillati</taxon>
        <taxon>Cyanobacteriota</taxon>
        <taxon>Cyanophyceae</taxon>
        <taxon>Nostocales</taxon>
        <taxon>Nodulariaceae</taxon>
        <taxon>Nodularia</taxon>
    </lineage>
</organism>
<protein>
    <submittedName>
        <fullName evidence="1">Uncharacterized protein</fullName>
    </submittedName>
</protein>
<sequence length="62" mass="6994">MGNVLGCGWARKDGRLWRAKIALSENGKLPLRVNVSRVTSKKHLRGIDKIHLKKGRDFGNIK</sequence>
<name>A0A166J000_NODSP</name>
<accession>A0A166J000</accession>
<evidence type="ECO:0000313" key="1">
    <source>
        <dbReference type="EMBL" id="KZL49069.1"/>
    </source>
</evidence>
<dbReference type="EMBL" id="LWAJ01000205">
    <property type="protein sequence ID" value="KZL49069.1"/>
    <property type="molecule type" value="Genomic_DNA"/>
</dbReference>
<gene>
    <name evidence="1" type="ORF">A2T98_14630</name>
</gene>
<dbReference type="Proteomes" id="UP000076555">
    <property type="component" value="Unassembled WGS sequence"/>
</dbReference>
<proteinExistence type="predicted"/>
<reference evidence="1 2" key="1">
    <citation type="submission" date="2016-04" db="EMBL/GenBank/DDBJ databases">
        <title>Draft Genome Assembly of the Bloom-forming Cyanobacterium Nodularia spumigena Strain CENA596 in Shrimp Production Ponds.</title>
        <authorList>
            <person name="Popin R.V."/>
            <person name="Rigonato J."/>
            <person name="Abreu V.A."/>
            <person name="Andreote A.P."/>
            <person name="Silveira S.B."/>
            <person name="Odebrecht C."/>
            <person name="Fiore M.F."/>
        </authorList>
    </citation>
    <scope>NUCLEOTIDE SEQUENCE [LARGE SCALE GENOMIC DNA]</scope>
    <source>
        <strain evidence="1 2">CENA596</strain>
    </source>
</reference>